<dbReference type="SUPFAM" id="SSF56672">
    <property type="entry name" value="DNA/RNA polymerases"/>
    <property type="match status" value="1"/>
</dbReference>
<reference evidence="1" key="1">
    <citation type="submission" date="2021-03" db="EMBL/GenBank/DDBJ databases">
        <title>Draft genome sequence of rust myrtle Austropuccinia psidii MF-1, a brazilian biotype.</title>
        <authorList>
            <person name="Quecine M.C."/>
            <person name="Pachon D.M.R."/>
            <person name="Bonatelli M.L."/>
            <person name="Correr F.H."/>
            <person name="Franceschini L.M."/>
            <person name="Leite T.F."/>
            <person name="Margarido G.R.A."/>
            <person name="Almeida C.A."/>
            <person name="Ferrarezi J.A."/>
            <person name="Labate C.A."/>
        </authorList>
    </citation>
    <scope>NUCLEOTIDE SEQUENCE</scope>
    <source>
        <strain evidence="1">MF-1</strain>
    </source>
</reference>
<comment type="caution">
    <text evidence="1">The sequence shown here is derived from an EMBL/GenBank/DDBJ whole genome shotgun (WGS) entry which is preliminary data.</text>
</comment>
<dbReference type="OrthoDB" id="2505957at2759"/>
<dbReference type="InterPro" id="IPR043502">
    <property type="entry name" value="DNA/RNA_pol_sf"/>
</dbReference>
<gene>
    <name evidence="1" type="ORF">O181_118809</name>
</gene>
<dbReference type="AlphaFoldDB" id="A0A9Q3PYU2"/>
<dbReference type="EMBL" id="AVOT02104258">
    <property type="protein sequence ID" value="MBW0579094.1"/>
    <property type="molecule type" value="Genomic_DNA"/>
</dbReference>
<dbReference type="Proteomes" id="UP000765509">
    <property type="component" value="Unassembled WGS sequence"/>
</dbReference>
<accession>A0A9Q3PYU2</accession>
<evidence type="ECO:0000313" key="2">
    <source>
        <dbReference type="Proteomes" id="UP000765509"/>
    </source>
</evidence>
<evidence type="ECO:0000313" key="1">
    <source>
        <dbReference type="EMBL" id="MBW0579094.1"/>
    </source>
</evidence>
<proteinExistence type="predicted"/>
<dbReference type="Gene3D" id="3.10.10.10">
    <property type="entry name" value="HIV Type 1 Reverse Transcriptase, subunit A, domain 1"/>
    <property type="match status" value="1"/>
</dbReference>
<evidence type="ECO:0008006" key="3">
    <source>
        <dbReference type="Google" id="ProtNLM"/>
    </source>
</evidence>
<sequence>MINFGPSGWVSEEEINSLKDFILLRQKAIAFCEEEIGVLKQSYGKPYKIPVIPHEPWEKGPIPIPKSISTRIFELVREIIHTGIYEKSTSSYNSPVFCVAKPNGKLRIANYLQDLNKFTIKDAGFPPNVDEFVG</sequence>
<organism evidence="1 2">
    <name type="scientific">Austropuccinia psidii MF-1</name>
    <dbReference type="NCBI Taxonomy" id="1389203"/>
    <lineage>
        <taxon>Eukaryota</taxon>
        <taxon>Fungi</taxon>
        <taxon>Dikarya</taxon>
        <taxon>Basidiomycota</taxon>
        <taxon>Pucciniomycotina</taxon>
        <taxon>Pucciniomycetes</taxon>
        <taxon>Pucciniales</taxon>
        <taxon>Sphaerophragmiaceae</taxon>
        <taxon>Austropuccinia</taxon>
    </lineage>
</organism>
<protein>
    <recommendedName>
        <fullName evidence="3">Reverse transcriptase domain-containing protein</fullName>
    </recommendedName>
</protein>
<name>A0A9Q3PYU2_9BASI</name>
<keyword evidence="2" id="KW-1185">Reference proteome</keyword>